<feature type="compositionally biased region" description="Basic residues" evidence="1">
    <location>
        <begin position="26"/>
        <end position="37"/>
    </location>
</feature>
<evidence type="ECO:0000256" key="1">
    <source>
        <dbReference type="SAM" id="MobiDB-lite"/>
    </source>
</evidence>
<reference evidence="2" key="3">
    <citation type="submission" date="2021-05" db="UniProtKB">
        <authorList>
            <consortium name="EnsemblPlants"/>
        </authorList>
    </citation>
    <scope>IDENTIFICATION</scope>
    <source>
        <strain evidence="2">cv. B73</strain>
    </source>
</reference>
<sequence>MRHAAAGASSAGIIWTAQRWWPPRPRLRRRASARRGPRGCGGRSRPRSAPAWAIPRRRTRSSRHATVIGIPPHRPLPVVPLPSLHHLFQSFHLSRQLWLQSSASQVRIDMGF</sequence>
<reference evidence="3" key="1">
    <citation type="journal article" date="2009" name="Science">
        <title>The B73 maize genome: complexity, diversity, and dynamics.</title>
        <authorList>
            <person name="Schnable P.S."/>
            <person name="Ware D."/>
            <person name="Fulton R.S."/>
            <person name="Stein J.C."/>
            <person name="Wei F."/>
            <person name="Pasternak S."/>
            <person name="Liang C."/>
            <person name="Zhang J."/>
            <person name="Fulton L."/>
            <person name="Graves T.A."/>
            <person name="Minx P."/>
            <person name="Reily A.D."/>
            <person name="Courtney L."/>
            <person name="Kruchowski S.S."/>
            <person name="Tomlinson C."/>
            <person name="Strong C."/>
            <person name="Delehaunty K."/>
            <person name="Fronick C."/>
            <person name="Courtney B."/>
            <person name="Rock S.M."/>
            <person name="Belter E."/>
            <person name="Du F."/>
            <person name="Kim K."/>
            <person name="Abbott R.M."/>
            <person name="Cotton M."/>
            <person name="Levy A."/>
            <person name="Marchetto P."/>
            <person name="Ochoa K."/>
            <person name="Jackson S.M."/>
            <person name="Gillam B."/>
            <person name="Chen W."/>
            <person name="Yan L."/>
            <person name="Higginbotham J."/>
            <person name="Cardenas M."/>
            <person name="Waligorski J."/>
            <person name="Applebaum E."/>
            <person name="Phelps L."/>
            <person name="Falcone J."/>
            <person name="Kanchi K."/>
            <person name="Thane T."/>
            <person name="Scimone A."/>
            <person name="Thane N."/>
            <person name="Henke J."/>
            <person name="Wang T."/>
            <person name="Ruppert J."/>
            <person name="Shah N."/>
            <person name="Rotter K."/>
            <person name="Hodges J."/>
            <person name="Ingenthron E."/>
            <person name="Cordes M."/>
            <person name="Kohlberg S."/>
            <person name="Sgro J."/>
            <person name="Delgado B."/>
            <person name="Mead K."/>
            <person name="Chinwalla A."/>
            <person name="Leonard S."/>
            <person name="Crouse K."/>
            <person name="Collura K."/>
            <person name="Kudrna D."/>
            <person name="Currie J."/>
            <person name="He R."/>
            <person name="Angelova A."/>
            <person name="Rajasekar S."/>
            <person name="Mueller T."/>
            <person name="Lomeli R."/>
            <person name="Scara G."/>
            <person name="Ko A."/>
            <person name="Delaney K."/>
            <person name="Wissotski M."/>
            <person name="Lopez G."/>
            <person name="Campos D."/>
            <person name="Braidotti M."/>
            <person name="Ashley E."/>
            <person name="Golser W."/>
            <person name="Kim H."/>
            <person name="Lee S."/>
            <person name="Lin J."/>
            <person name="Dujmic Z."/>
            <person name="Kim W."/>
            <person name="Talag J."/>
            <person name="Zuccolo A."/>
            <person name="Fan C."/>
            <person name="Sebastian A."/>
            <person name="Kramer M."/>
            <person name="Spiegel L."/>
            <person name="Nascimento L."/>
            <person name="Zutavern T."/>
            <person name="Miller B."/>
            <person name="Ambroise C."/>
            <person name="Muller S."/>
            <person name="Spooner W."/>
            <person name="Narechania A."/>
            <person name="Ren L."/>
            <person name="Wei S."/>
            <person name="Kumari S."/>
            <person name="Faga B."/>
            <person name="Levy M.J."/>
            <person name="McMahan L."/>
            <person name="Van Buren P."/>
            <person name="Vaughn M.W."/>
            <person name="Ying K."/>
            <person name="Yeh C.-T."/>
            <person name="Emrich S.J."/>
            <person name="Jia Y."/>
            <person name="Kalyanaraman A."/>
            <person name="Hsia A.-P."/>
            <person name="Barbazuk W.B."/>
            <person name="Baucom R.S."/>
            <person name="Brutnell T.P."/>
            <person name="Carpita N.C."/>
            <person name="Chaparro C."/>
            <person name="Chia J.-M."/>
            <person name="Deragon J.-M."/>
            <person name="Estill J.C."/>
            <person name="Fu Y."/>
            <person name="Jeddeloh J.A."/>
            <person name="Han Y."/>
            <person name="Lee H."/>
            <person name="Li P."/>
            <person name="Lisch D.R."/>
            <person name="Liu S."/>
            <person name="Liu Z."/>
            <person name="Nagel D.H."/>
            <person name="McCann M.C."/>
            <person name="SanMiguel P."/>
            <person name="Myers A.M."/>
            <person name="Nettleton D."/>
            <person name="Nguyen J."/>
            <person name="Penning B.W."/>
            <person name="Ponnala L."/>
            <person name="Schneider K.L."/>
            <person name="Schwartz D.C."/>
            <person name="Sharma A."/>
            <person name="Soderlund C."/>
            <person name="Springer N.M."/>
            <person name="Sun Q."/>
            <person name="Wang H."/>
            <person name="Waterman M."/>
            <person name="Westerman R."/>
            <person name="Wolfgruber T.K."/>
            <person name="Yang L."/>
            <person name="Yu Y."/>
            <person name="Zhang L."/>
            <person name="Zhou S."/>
            <person name="Zhu Q."/>
            <person name="Bennetzen J.L."/>
            <person name="Dawe R.K."/>
            <person name="Jiang J."/>
            <person name="Jiang N."/>
            <person name="Presting G.G."/>
            <person name="Wessler S.R."/>
            <person name="Aluru S."/>
            <person name="Martienssen R.A."/>
            <person name="Clifton S.W."/>
            <person name="McCombie W.R."/>
            <person name="Wing R.A."/>
            <person name="Wilson R.K."/>
        </authorList>
    </citation>
    <scope>NUCLEOTIDE SEQUENCE [LARGE SCALE GENOMIC DNA]</scope>
    <source>
        <strain evidence="3">cv. B73</strain>
    </source>
</reference>
<dbReference type="InParanoid" id="A0A804QSV8"/>
<reference evidence="2" key="2">
    <citation type="submission" date="2019-07" db="EMBL/GenBank/DDBJ databases">
        <authorList>
            <person name="Seetharam A."/>
            <person name="Woodhouse M."/>
            <person name="Cannon E."/>
        </authorList>
    </citation>
    <scope>NUCLEOTIDE SEQUENCE [LARGE SCALE GENOMIC DNA]</scope>
    <source>
        <strain evidence="2">cv. B73</strain>
    </source>
</reference>
<accession>A0A804QSV8</accession>
<evidence type="ECO:0000313" key="3">
    <source>
        <dbReference type="Proteomes" id="UP000007305"/>
    </source>
</evidence>
<dbReference type="AlphaFoldDB" id="A0A804QSV8"/>
<name>A0A804QSV8_MAIZE</name>
<feature type="region of interest" description="Disordered" evidence="1">
    <location>
        <begin position="26"/>
        <end position="60"/>
    </location>
</feature>
<evidence type="ECO:0000313" key="2">
    <source>
        <dbReference type="EnsemblPlants" id="Zm00001eb361380_P001"/>
    </source>
</evidence>
<dbReference type="Proteomes" id="UP000007305">
    <property type="component" value="Chromosome 8"/>
</dbReference>
<protein>
    <submittedName>
        <fullName evidence="2">Uncharacterized protein</fullName>
    </submittedName>
</protein>
<dbReference type="EnsemblPlants" id="Zm00001eb361380_T001">
    <property type="protein sequence ID" value="Zm00001eb361380_P001"/>
    <property type="gene ID" value="Zm00001eb361380"/>
</dbReference>
<dbReference type="Gramene" id="Zm00001eb361380_T001">
    <property type="protein sequence ID" value="Zm00001eb361380_P001"/>
    <property type="gene ID" value="Zm00001eb361380"/>
</dbReference>
<proteinExistence type="predicted"/>
<keyword evidence="3" id="KW-1185">Reference proteome</keyword>
<organism evidence="2 3">
    <name type="scientific">Zea mays</name>
    <name type="common">Maize</name>
    <dbReference type="NCBI Taxonomy" id="4577"/>
    <lineage>
        <taxon>Eukaryota</taxon>
        <taxon>Viridiplantae</taxon>
        <taxon>Streptophyta</taxon>
        <taxon>Embryophyta</taxon>
        <taxon>Tracheophyta</taxon>
        <taxon>Spermatophyta</taxon>
        <taxon>Magnoliopsida</taxon>
        <taxon>Liliopsida</taxon>
        <taxon>Poales</taxon>
        <taxon>Poaceae</taxon>
        <taxon>PACMAD clade</taxon>
        <taxon>Panicoideae</taxon>
        <taxon>Andropogonodae</taxon>
        <taxon>Andropogoneae</taxon>
        <taxon>Tripsacinae</taxon>
        <taxon>Zea</taxon>
    </lineage>
</organism>